<evidence type="ECO:0000313" key="11">
    <source>
        <dbReference type="EMBL" id="ATA87745.1"/>
    </source>
</evidence>
<dbReference type="EMBL" id="CP022386">
    <property type="protein sequence ID" value="ATA87745.1"/>
    <property type="molecule type" value="Genomic_DNA"/>
</dbReference>
<evidence type="ECO:0000256" key="6">
    <source>
        <dbReference type="ARBA" id="ARBA00023315"/>
    </source>
</evidence>
<keyword evidence="5 7" id="KW-0450">Lipoyl</keyword>
<dbReference type="InterPro" id="IPR000089">
    <property type="entry name" value="Biotin_lipoyl"/>
</dbReference>
<dbReference type="PROSITE" id="PS51826">
    <property type="entry name" value="PSBD"/>
    <property type="match status" value="1"/>
</dbReference>
<dbReference type="Pfam" id="PF00198">
    <property type="entry name" value="2-oxoacid_dh"/>
    <property type="match status" value="1"/>
</dbReference>
<dbReference type="Proteomes" id="UP000217250">
    <property type="component" value="Chromosome"/>
</dbReference>
<evidence type="ECO:0000259" key="9">
    <source>
        <dbReference type="PROSITE" id="PS50968"/>
    </source>
</evidence>
<dbReference type="SUPFAM" id="SSF47005">
    <property type="entry name" value="Peripheral subunit-binding domain of 2-oxo acid dehydrogenase complex"/>
    <property type="match status" value="1"/>
</dbReference>
<dbReference type="OrthoDB" id="9805770at2"/>
<dbReference type="GeneID" id="84809215"/>
<dbReference type="KEGG" id="cgh:CGC50_11735"/>
<evidence type="ECO:0000256" key="5">
    <source>
        <dbReference type="ARBA" id="ARBA00022823"/>
    </source>
</evidence>
<dbReference type="PANTHER" id="PTHR43178:SF5">
    <property type="entry name" value="LIPOAMIDE ACYLTRANSFERASE COMPONENT OF BRANCHED-CHAIN ALPHA-KETO ACID DEHYDROGENASE COMPLEX, MITOCHONDRIAL"/>
    <property type="match status" value="1"/>
</dbReference>
<evidence type="ECO:0000256" key="8">
    <source>
        <dbReference type="SAM" id="MobiDB-lite"/>
    </source>
</evidence>
<dbReference type="SUPFAM" id="SSF51230">
    <property type="entry name" value="Single hybrid motif"/>
    <property type="match status" value="1"/>
</dbReference>
<dbReference type="InterPro" id="IPR050743">
    <property type="entry name" value="2-oxoacid_DH_E2_comp"/>
</dbReference>
<dbReference type="Gene3D" id="2.40.50.100">
    <property type="match status" value="1"/>
</dbReference>
<dbReference type="InterPro" id="IPR023213">
    <property type="entry name" value="CAT-like_dom_sf"/>
</dbReference>
<reference evidence="12" key="1">
    <citation type="submission" date="2017-06" db="EMBL/GenBank/DDBJ databases">
        <title>Capnocytophaga spp. assemblies.</title>
        <authorList>
            <person name="Gulvik C.A."/>
        </authorList>
    </citation>
    <scope>NUCLEOTIDE SEQUENCE [LARGE SCALE GENOMIC DNA]</scope>
    <source>
        <strain evidence="12">H1496</strain>
    </source>
</reference>
<dbReference type="GO" id="GO:0016407">
    <property type="term" value="F:acetyltransferase activity"/>
    <property type="evidence" value="ECO:0007669"/>
    <property type="project" value="TreeGrafter"/>
</dbReference>
<dbReference type="EC" id="2.3.1.-" evidence="7"/>
<dbReference type="InterPro" id="IPR036625">
    <property type="entry name" value="E3-bd_dom_sf"/>
</dbReference>
<dbReference type="PROSITE" id="PS50968">
    <property type="entry name" value="BIOTINYL_LIPOYL"/>
    <property type="match status" value="1"/>
</dbReference>
<feature type="domain" description="Lipoyl-binding" evidence="9">
    <location>
        <begin position="3"/>
        <end position="78"/>
    </location>
</feature>
<dbReference type="GO" id="GO:0005737">
    <property type="term" value="C:cytoplasm"/>
    <property type="evidence" value="ECO:0007669"/>
    <property type="project" value="TreeGrafter"/>
</dbReference>
<dbReference type="RefSeq" id="WP_095910950.1">
    <property type="nucleotide sequence ID" value="NZ_CP022386.1"/>
</dbReference>
<evidence type="ECO:0000313" key="12">
    <source>
        <dbReference type="Proteomes" id="UP000217250"/>
    </source>
</evidence>
<sequence>MARYELKLPQMGESVEEATVSSWLKKVGDTIHLDDILVEVATDKVDSEIPSDVEGILTEILTPERTVVKVGQLMAVIETIEQNAASEPTIALPEATPSSEELLPIEEPEQENISSPEEPQEIALPAATSEEELQEVVPAVPYVPTQVDTSADATSQEDTQKDFYSPLVRTIAKEENISEEELASIEGTGAQGRITKYDILRYLENRTRQEGEQAQVAVTPDPATITPASSTSEALPVAQEEKEAATEQKVAETHEVKYPDIDDFIKNLAATQSQKEAPAAQATPAPAAQATPTPAAQATPAASLQIPVSAPEQAPLATTSYTPSPVDDNVEVIEMTRMGKLIANYMSESKHISAHATSFIEVDVTRIWNWRNKYKKQFESREGEKLTFTPIFIEAVAKALKDFPLMNISTDGERIFRKKNINIGMATALPNGDLIVPVIKNADQLSLVGLAKSVNDLAKRARENKLKPEEVKGGTYTVTNIGAFGNLFGTPILNQPEVGILAIGAIQKVPAVVETPEGDVIAIRYKLMLSHSFDHRVVNGALGGMFVQRVAKYLEQWDITREV</sequence>
<dbReference type="InterPro" id="IPR001078">
    <property type="entry name" value="2-oxoacid_DH_actylTfrase"/>
</dbReference>
<dbReference type="SUPFAM" id="SSF52777">
    <property type="entry name" value="CoA-dependent acyltransferases"/>
    <property type="match status" value="1"/>
</dbReference>
<organism evidence="11 12">
    <name type="scientific">Capnocytophaga gingivalis</name>
    <dbReference type="NCBI Taxonomy" id="1017"/>
    <lineage>
        <taxon>Bacteria</taxon>
        <taxon>Pseudomonadati</taxon>
        <taxon>Bacteroidota</taxon>
        <taxon>Flavobacteriia</taxon>
        <taxon>Flavobacteriales</taxon>
        <taxon>Flavobacteriaceae</taxon>
        <taxon>Capnocytophaga</taxon>
    </lineage>
</organism>
<dbReference type="GO" id="GO:0031405">
    <property type="term" value="F:lipoic acid binding"/>
    <property type="evidence" value="ECO:0007669"/>
    <property type="project" value="TreeGrafter"/>
</dbReference>
<dbReference type="PROSITE" id="PS00189">
    <property type="entry name" value="LIPOYL"/>
    <property type="match status" value="1"/>
</dbReference>
<keyword evidence="4 7" id="KW-0808">Transferase</keyword>
<comment type="subunit">
    <text evidence="3">Forms a 24-polypeptide structural core with octahedral symmetry.</text>
</comment>
<dbReference type="PANTHER" id="PTHR43178">
    <property type="entry name" value="DIHYDROLIPOAMIDE ACETYLTRANSFERASE COMPONENT OF PYRUVATE DEHYDROGENASE COMPLEX"/>
    <property type="match status" value="1"/>
</dbReference>
<protein>
    <recommendedName>
        <fullName evidence="7">Dihydrolipoamide acetyltransferase component of pyruvate dehydrogenase complex</fullName>
        <ecNumber evidence="7">2.3.1.-</ecNumber>
    </recommendedName>
</protein>
<dbReference type="Gene3D" id="4.10.320.10">
    <property type="entry name" value="E3-binding domain"/>
    <property type="match status" value="1"/>
</dbReference>
<evidence type="ECO:0000256" key="3">
    <source>
        <dbReference type="ARBA" id="ARBA00011484"/>
    </source>
</evidence>
<dbReference type="InterPro" id="IPR004167">
    <property type="entry name" value="PSBD"/>
</dbReference>
<name>A0A250FTL2_9FLAO</name>
<keyword evidence="6 7" id="KW-0012">Acyltransferase</keyword>
<gene>
    <name evidence="11" type="ORF">CGC50_11735</name>
</gene>
<dbReference type="CDD" id="cd06849">
    <property type="entry name" value="lipoyl_domain"/>
    <property type="match status" value="1"/>
</dbReference>
<evidence type="ECO:0000259" key="10">
    <source>
        <dbReference type="PROSITE" id="PS51826"/>
    </source>
</evidence>
<dbReference type="Pfam" id="PF02817">
    <property type="entry name" value="E3_binding"/>
    <property type="match status" value="1"/>
</dbReference>
<dbReference type="Pfam" id="PF00364">
    <property type="entry name" value="Biotin_lipoyl"/>
    <property type="match status" value="1"/>
</dbReference>
<feature type="compositionally biased region" description="Low complexity" evidence="8">
    <location>
        <begin position="277"/>
        <end position="302"/>
    </location>
</feature>
<dbReference type="InterPro" id="IPR011053">
    <property type="entry name" value="Single_hybrid_motif"/>
</dbReference>
<evidence type="ECO:0000256" key="1">
    <source>
        <dbReference type="ARBA" id="ARBA00001938"/>
    </source>
</evidence>
<feature type="domain" description="Peripheral subunit-binding (PSBD)" evidence="10">
    <location>
        <begin position="163"/>
        <end position="203"/>
    </location>
</feature>
<feature type="region of interest" description="Disordered" evidence="8">
    <location>
        <begin position="272"/>
        <end position="304"/>
    </location>
</feature>
<comment type="cofactor">
    <cofactor evidence="1 7">
        <name>(R)-lipoate</name>
        <dbReference type="ChEBI" id="CHEBI:83088"/>
    </cofactor>
</comment>
<evidence type="ECO:0000256" key="2">
    <source>
        <dbReference type="ARBA" id="ARBA00007317"/>
    </source>
</evidence>
<comment type="similarity">
    <text evidence="2 7">Belongs to the 2-oxoacid dehydrogenase family.</text>
</comment>
<dbReference type="AlphaFoldDB" id="A0A250FTL2"/>
<dbReference type="InterPro" id="IPR003016">
    <property type="entry name" value="2-oxoA_DH_lipoyl-BS"/>
</dbReference>
<dbReference type="Gene3D" id="3.30.559.10">
    <property type="entry name" value="Chloramphenicol acetyltransferase-like domain"/>
    <property type="match status" value="1"/>
</dbReference>
<evidence type="ECO:0000256" key="4">
    <source>
        <dbReference type="ARBA" id="ARBA00022679"/>
    </source>
</evidence>
<evidence type="ECO:0000256" key="7">
    <source>
        <dbReference type="RuleBase" id="RU003423"/>
    </source>
</evidence>
<proteinExistence type="inferred from homology"/>
<accession>A0A250FTL2</accession>